<evidence type="ECO:0000259" key="6">
    <source>
        <dbReference type="Pfam" id="PF14737"/>
    </source>
</evidence>
<sequence>MGERGLDGFGTITWWGFSPAVDLQETGIAELMKKLDFYKSPDTVQILVIGAGDLRHVLTTIARRHRHTKRKLHFFVIETALELYARHMLFLSLGLEMQKRMGLQEKTELFLELYGNTLVRKQTADYVSKMSTEFIKMVTDSDYLEKKLPCLDLAQLKFKERDFLEGIFKFWRDSKPEAYDPKKCWELRLRQHLRVRYDSRYNAYDWDHAMVLQDRGVSIIHIQEYKRWRETGEAFSVREGTYDVPNKTMASAMVLRHDGEKYARRGYWGDIVVSPYVPLGIESEERSFFKKSNNVHTKTAEDVAEFNVLAMFHELTLSERYSLPAGDPKTDDKSKQEQKDTGPKLQEITEEEEEEETEAGESSTEQGDNSTAASTEKPQRPLDLEYESLPLDDVKVTFLPLGCAEELHKRSKYQKAFDVVYFGNSLVHHLKPEFNALFADRCTVLIESALMMLEIKKEQVQQYVNKVSTMAQDAGCKELEKCDWEQDTVVKMYFER</sequence>
<evidence type="ECO:0000313" key="9">
    <source>
        <dbReference type="Proteomes" id="UP001374579"/>
    </source>
</evidence>
<evidence type="ECO:0008006" key="10">
    <source>
        <dbReference type="Google" id="ProtNLM"/>
    </source>
</evidence>
<evidence type="ECO:0000256" key="1">
    <source>
        <dbReference type="ARBA" id="ARBA00010449"/>
    </source>
</evidence>
<evidence type="ECO:0000256" key="5">
    <source>
        <dbReference type="SAM" id="MobiDB-lite"/>
    </source>
</evidence>
<dbReference type="GO" id="GO:0044458">
    <property type="term" value="P:motile cilium assembly"/>
    <property type="evidence" value="ECO:0007669"/>
    <property type="project" value="TreeGrafter"/>
</dbReference>
<accession>A0AAN9B5P7</accession>
<protein>
    <recommendedName>
        <fullName evidence="10">Dynein assembly factor 3, axonemal</fullName>
    </recommendedName>
</protein>
<gene>
    <name evidence="8" type="ORF">V1264_003540</name>
</gene>
<dbReference type="InterPro" id="IPR027974">
    <property type="entry name" value="DUF4470"/>
</dbReference>
<feature type="domain" description="Dynein assembly factor 3 C-terminal" evidence="7">
    <location>
        <begin position="151"/>
        <end position="478"/>
    </location>
</feature>
<name>A0AAN9B5P7_9CAEN</name>
<evidence type="ECO:0000256" key="3">
    <source>
        <dbReference type="ARBA" id="ARBA00022794"/>
    </source>
</evidence>
<dbReference type="GO" id="GO:0120293">
    <property type="term" value="C:dynein axonemal particle"/>
    <property type="evidence" value="ECO:0007669"/>
    <property type="project" value="UniProtKB-SubCell"/>
</dbReference>
<evidence type="ECO:0000259" key="7">
    <source>
        <dbReference type="Pfam" id="PF14740"/>
    </source>
</evidence>
<feature type="region of interest" description="Disordered" evidence="5">
    <location>
        <begin position="322"/>
        <end position="382"/>
    </location>
</feature>
<feature type="compositionally biased region" description="Acidic residues" evidence="5">
    <location>
        <begin position="348"/>
        <end position="359"/>
    </location>
</feature>
<comment type="caution">
    <text evidence="8">The sequence shown here is derived from an EMBL/GenBank/DDBJ whole genome shotgun (WGS) entry which is preliminary data.</text>
</comment>
<evidence type="ECO:0000256" key="2">
    <source>
        <dbReference type="ARBA" id="ARBA00022490"/>
    </source>
</evidence>
<dbReference type="Proteomes" id="UP001374579">
    <property type="component" value="Unassembled WGS sequence"/>
</dbReference>
<proteinExistence type="inferred from homology"/>
<dbReference type="PANTHER" id="PTHR22118:SF14">
    <property type="entry name" value="DYNEIN AXONEMAL ASSEMBLY FACTOR 3"/>
    <property type="match status" value="1"/>
</dbReference>
<dbReference type="GO" id="GO:0070286">
    <property type="term" value="P:axonemal dynein complex assembly"/>
    <property type="evidence" value="ECO:0007669"/>
    <property type="project" value="InterPro"/>
</dbReference>
<feature type="domain" description="DUF4470" evidence="6">
    <location>
        <begin position="14"/>
        <end position="119"/>
    </location>
</feature>
<dbReference type="Pfam" id="PF14740">
    <property type="entry name" value="DUF4471"/>
    <property type="match status" value="1"/>
</dbReference>
<dbReference type="InterPro" id="IPR039304">
    <property type="entry name" value="DNAAF3"/>
</dbReference>
<feature type="compositionally biased region" description="Polar residues" evidence="5">
    <location>
        <begin position="366"/>
        <end position="376"/>
    </location>
</feature>
<keyword evidence="9" id="KW-1185">Reference proteome</keyword>
<keyword evidence="2" id="KW-0963">Cytoplasm</keyword>
<feature type="compositionally biased region" description="Basic and acidic residues" evidence="5">
    <location>
        <begin position="328"/>
        <end position="342"/>
    </location>
</feature>
<evidence type="ECO:0000313" key="8">
    <source>
        <dbReference type="EMBL" id="KAK7099397.1"/>
    </source>
</evidence>
<dbReference type="AlphaFoldDB" id="A0AAN9B5P7"/>
<dbReference type="PANTHER" id="PTHR22118">
    <property type="entry name" value="DYNEIN ASSEMBLY FACTOR 3, AXONEMAL"/>
    <property type="match status" value="1"/>
</dbReference>
<dbReference type="EMBL" id="JBAMIC010000012">
    <property type="protein sequence ID" value="KAK7099397.1"/>
    <property type="molecule type" value="Genomic_DNA"/>
</dbReference>
<dbReference type="Pfam" id="PF14737">
    <property type="entry name" value="DUF4470"/>
    <property type="match status" value="1"/>
</dbReference>
<dbReference type="InterPro" id="IPR028235">
    <property type="entry name" value="DNAAF3_C"/>
</dbReference>
<reference evidence="8 9" key="1">
    <citation type="submission" date="2024-02" db="EMBL/GenBank/DDBJ databases">
        <title>Chromosome-scale genome assembly of the rough periwinkle Littorina saxatilis.</title>
        <authorList>
            <person name="De Jode A."/>
            <person name="Faria R."/>
            <person name="Formenti G."/>
            <person name="Sims Y."/>
            <person name="Smith T.P."/>
            <person name="Tracey A."/>
            <person name="Wood J.M.D."/>
            <person name="Zagrodzka Z.B."/>
            <person name="Johannesson K."/>
            <person name="Butlin R.K."/>
            <person name="Leder E.H."/>
        </authorList>
    </citation>
    <scope>NUCLEOTIDE SEQUENCE [LARGE SCALE GENOMIC DNA]</scope>
    <source>
        <strain evidence="8">Snail1</strain>
        <tissue evidence="8">Muscle</tissue>
    </source>
</reference>
<keyword evidence="3" id="KW-0970">Cilium biogenesis/degradation</keyword>
<comment type="similarity">
    <text evidence="1">Belongs to the DNAAF3 family.</text>
</comment>
<comment type="subcellular location">
    <subcellularLocation>
        <location evidence="4">Dynein axonemal particle</location>
    </subcellularLocation>
</comment>
<evidence type="ECO:0000256" key="4">
    <source>
        <dbReference type="ARBA" id="ARBA00024190"/>
    </source>
</evidence>
<organism evidence="8 9">
    <name type="scientific">Littorina saxatilis</name>
    <dbReference type="NCBI Taxonomy" id="31220"/>
    <lineage>
        <taxon>Eukaryota</taxon>
        <taxon>Metazoa</taxon>
        <taxon>Spiralia</taxon>
        <taxon>Lophotrochozoa</taxon>
        <taxon>Mollusca</taxon>
        <taxon>Gastropoda</taxon>
        <taxon>Caenogastropoda</taxon>
        <taxon>Littorinimorpha</taxon>
        <taxon>Littorinoidea</taxon>
        <taxon>Littorinidae</taxon>
        <taxon>Littorina</taxon>
    </lineage>
</organism>